<protein>
    <submittedName>
        <fullName evidence="3">Uncharacterized protein</fullName>
    </submittedName>
</protein>
<feature type="compositionally biased region" description="Polar residues" evidence="1">
    <location>
        <begin position="508"/>
        <end position="527"/>
    </location>
</feature>
<dbReference type="Proteomes" id="UP000829364">
    <property type="component" value="Chromosome 4"/>
</dbReference>
<evidence type="ECO:0000256" key="2">
    <source>
        <dbReference type="SAM" id="SignalP"/>
    </source>
</evidence>
<evidence type="ECO:0000256" key="1">
    <source>
        <dbReference type="SAM" id="MobiDB-lite"/>
    </source>
</evidence>
<gene>
    <name evidence="3" type="ORF">JDV02_005052</name>
</gene>
<dbReference type="RefSeq" id="XP_047842286.1">
    <property type="nucleotide sequence ID" value="XM_047986306.1"/>
</dbReference>
<feature type="compositionally biased region" description="Acidic residues" evidence="1">
    <location>
        <begin position="647"/>
        <end position="662"/>
    </location>
</feature>
<dbReference type="OrthoDB" id="10685579at2759"/>
<keyword evidence="2" id="KW-0732">Signal</keyword>
<organism evidence="3 4">
    <name type="scientific">Purpureocillium takamizusanense</name>
    <dbReference type="NCBI Taxonomy" id="2060973"/>
    <lineage>
        <taxon>Eukaryota</taxon>
        <taxon>Fungi</taxon>
        <taxon>Dikarya</taxon>
        <taxon>Ascomycota</taxon>
        <taxon>Pezizomycotina</taxon>
        <taxon>Sordariomycetes</taxon>
        <taxon>Hypocreomycetidae</taxon>
        <taxon>Hypocreales</taxon>
        <taxon>Ophiocordycipitaceae</taxon>
        <taxon>Purpureocillium</taxon>
    </lineage>
</organism>
<feature type="region of interest" description="Disordered" evidence="1">
    <location>
        <begin position="369"/>
        <end position="694"/>
    </location>
</feature>
<feature type="compositionally biased region" description="Basic and acidic residues" evidence="1">
    <location>
        <begin position="632"/>
        <end position="643"/>
    </location>
</feature>
<feature type="region of interest" description="Disordered" evidence="1">
    <location>
        <begin position="740"/>
        <end position="777"/>
    </location>
</feature>
<dbReference type="GeneID" id="72067002"/>
<feature type="region of interest" description="Disordered" evidence="1">
    <location>
        <begin position="70"/>
        <end position="89"/>
    </location>
</feature>
<feature type="compositionally biased region" description="Low complexity" evidence="1">
    <location>
        <begin position="584"/>
        <end position="595"/>
    </location>
</feature>
<feature type="compositionally biased region" description="Low complexity" evidence="1">
    <location>
        <begin position="983"/>
        <end position="1007"/>
    </location>
</feature>
<feature type="compositionally biased region" description="Acidic residues" evidence="1">
    <location>
        <begin position="571"/>
        <end position="583"/>
    </location>
</feature>
<feature type="compositionally biased region" description="Low complexity" evidence="1">
    <location>
        <begin position="422"/>
        <end position="434"/>
    </location>
</feature>
<feature type="compositionally biased region" description="Polar residues" evidence="1">
    <location>
        <begin position="909"/>
        <end position="918"/>
    </location>
</feature>
<evidence type="ECO:0000313" key="4">
    <source>
        <dbReference type="Proteomes" id="UP000829364"/>
    </source>
</evidence>
<feature type="chain" id="PRO_5040341663" evidence="2">
    <location>
        <begin position="19"/>
        <end position="1075"/>
    </location>
</feature>
<dbReference type="KEGG" id="ptkz:JDV02_005052"/>
<feature type="compositionally biased region" description="Polar residues" evidence="1">
    <location>
        <begin position="872"/>
        <end position="892"/>
    </location>
</feature>
<feature type="compositionally biased region" description="Polar residues" evidence="1">
    <location>
        <begin position="950"/>
        <end position="962"/>
    </location>
</feature>
<feature type="compositionally biased region" description="Low complexity" evidence="1">
    <location>
        <begin position="663"/>
        <end position="674"/>
    </location>
</feature>
<feature type="compositionally biased region" description="Acidic residues" evidence="1">
    <location>
        <begin position="494"/>
        <end position="504"/>
    </location>
</feature>
<feature type="compositionally biased region" description="Low complexity" evidence="1">
    <location>
        <begin position="547"/>
        <end position="560"/>
    </location>
</feature>
<feature type="compositionally biased region" description="Polar residues" evidence="1">
    <location>
        <begin position="435"/>
        <end position="454"/>
    </location>
</feature>
<accession>A0A9Q8QFM9</accession>
<feature type="region of interest" description="Disordered" evidence="1">
    <location>
        <begin position="841"/>
        <end position="1053"/>
    </location>
</feature>
<evidence type="ECO:0000313" key="3">
    <source>
        <dbReference type="EMBL" id="UNI18805.1"/>
    </source>
</evidence>
<feature type="compositionally biased region" description="Polar residues" evidence="1">
    <location>
        <begin position="466"/>
        <end position="476"/>
    </location>
</feature>
<reference evidence="3" key="1">
    <citation type="submission" date="2021-11" db="EMBL/GenBank/DDBJ databases">
        <title>Purpureocillium_takamizusanense_genome.</title>
        <authorList>
            <person name="Nguyen N.-H."/>
        </authorList>
    </citation>
    <scope>NUCLEOTIDE SEQUENCE</scope>
    <source>
        <strain evidence="3">PT3</strain>
    </source>
</reference>
<proteinExistence type="predicted"/>
<keyword evidence="4" id="KW-1185">Reference proteome</keyword>
<feature type="compositionally biased region" description="Basic and acidic residues" evidence="1">
    <location>
        <begin position="744"/>
        <end position="756"/>
    </location>
</feature>
<feature type="compositionally biased region" description="Acidic residues" evidence="1">
    <location>
        <begin position="607"/>
        <end position="623"/>
    </location>
</feature>
<dbReference type="AlphaFoldDB" id="A0A9Q8QFM9"/>
<feature type="compositionally biased region" description="Basic and acidic residues" evidence="1">
    <location>
        <begin position="402"/>
        <end position="419"/>
    </location>
</feature>
<name>A0A9Q8QFM9_9HYPO</name>
<dbReference type="EMBL" id="CP086357">
    <property type="protein sequence ID" value="UNI18805.1"/>
    <property type="molecule type" value="Genomic_DNA"/>
</dbReference>
<feature type="compositionally biased region" description="Low complexity" evidence="1">
    <location>
        <begin position="378"/>
        <end position="390"/>
    </location>
</feature>
<feature type="compositionally biased region" description="Acidic residues" evidence="1">
    <location>
        <begin position="685"/>
        <end position="694"/>
    </location>
</feature>
<feature type="signal peptide" evidence="2">
    <location>
        <begin position="1"/>
        <end position="18"/>
    </location>
</feature>
<sequence>MVSAKLLGLLAASAAVLAHPTDRPLCADGQTPDTTDGFPACVPQPDAINSVQGHHLPVEMADDLVRRQGRRPPAKLNPRDPPAGGDEAPELINQMKKLLGKIEEEEWDTIVLRGRLDQTPQPASVLQKFVDKFASDEKYHDLERAMKSIAGASFMDRLAFDIRKNFAAADSELNNLLAISNKLLNTPVGDDVKQENKELADAAADKLDNIDKAAEDADSKVEQYHGDAIARIKDVLLDPLLPIKLTFAGPRATVTPNNVELYRLARSEAWYRFYAEVFAEYIAREADKYCDEATTAGTNSIDEFNALYTKVFETAHAYAAAADNTRVELKEEVGKFDGDRSPLTEYVGKLLSSLPEVPESVTNMKAAKERANKCHDQTTSTSTTTAATSTETEDAVKTTSTETKDATSHETTKTTEAGDKSTTTTTQTTTMTVTSEIVSANGTSSAPAITTTAGPESVEDECIEETTASSMSMGHSESTHDEHTASATATATTENEDECVEDEVTTTASTPGSVTATSQASKPTNTKAGVPAGVDADEDHVEKDETATTTLTATGEAAKASSTKAAVPAGDDADEDCVEEDDAATSTATATGEAAKPSSTKAAVPAADDDDDDEDCIEEDDESISMSLNHSESTDIEHTEHHSVTSIEEEEEDCDEEEEEEAITTTATATGEAAKPTNTKAAVPTEDDDEDDDEDCIDEDDLEHGFSYYESSSITNVTNVNITNITNMITLICESTAPGSRCIRRPDDEKRPEEGTLPKTSTGIERPATPTSTTSTKTVDAGLEATGVVIMCSSVTTESVCVCQQETSVSTSTSVNISTTQINVVLDCAAGSDCTVNKTFESPIPEEGKPGNAVTPPALPASSEHGKVVVPTATSVEHGPTSTSGAGQQQPTKGPAGEPSPASVPKTGDSGSSPQAPSNKEADDADVPSDEGRPGSPSGNGGARPGPVTPGTNATTPASAGSSPVKPDAGSSRPAHDDETPRPGNAPASGDASAPSGGDSGSRPSGDNAAGQGPTKPLTPPAPMDKTAPVSPAGEPGSDAPGSSPATPPVIVSGASHARPFLSTLAAAILAFMLS</sequence>